<dbReference type="SMART" id="SM00382">
    <property type="entry name" value="AAA"/>
    <property type="match status" value="1"/>
</dbReference>
<dbReference type="InterPro" id="IPR011527">
    <property type="entry name" value="ABC1_TM_dom"/>
</dbReference>
<dbReference type="FunFam" id="3.40.50.300:FF:000221">
    <property type="entry name" value="Multidrug ABC transporter ATP-binding protein"/>
    <property type="match status" value="1"/>
</dbReference>
<dbReference type="RefSeq" id="WP_104850933.1">
    <property type="nucleotide sequence ID" value="NZ_PKOZ01000026.1"/>
</dbReference>
<evidence type="ECO:0000256" key="5">
    <source>
        <dbReference type="ARBA" id="ARBA00022741"/>
    </source>
</evidence>
<evidence type="ECO:0000256" key="1">
    <source>
        <dbReference type="ARBA" id="ARBA00004651"/>
    </source>
</evidence>
<feature type="transmembrane region" description="Helical" evidence="9">
    <location>
        <begin position="55"/>
        <end position="77"/>
    </location>
</feature>
<dbReference type="PANTHER" id="PTHR43394">
    <property type="entry name" value="ATP-DEPENDENT PERMEASE MDL1, MITOCHONDRIAL"/>
    <property type="match status" value="1"/>
</dbReference>
<keyword evidence="13" id="KW-1185">Reference proteome</keyword>
<dbReference type="FunFam" id="1.20.1560.10:FF:000011">
    <property type="entry name" value="Multidrug ABC transporter ATP-binding protein"/>
    <property type="match status" value="1"/>
</dbReference>
<evidence type="ECO:0000313" key="12">
    <source>
        <dbReference type="EMBL" id="PQD93711.1"/>
    </source>
</evidence>
<evidence type="ECO:0000256" key="2">
    <source>
        <dbReference type="ARBA" id="ARBA00022448"/>
    </source>
</evidence>
<evidence type="ECO:0000256" key="9">
    <source>
        <dbReference type="SAM" id="Phobius"/>
    </source>
</evidence>
<dbReference type="GO" id="GO:0005886">
    <property type="term" value="C:plasma membrane"/>
    <property type="evidence" value="ECO:0007669"/>
    <property type="project" value="UniProtKB-SubCell"/>
</dbReference>
<dbReference type="InterPro" id="IPR036640">
    <property type="entry name" value="ABC1_TM_sf"/>
</dbReference>
<dbReference type="Proteomes" id="UP000239663">
    <property type="component" value="Unassembled WGS sequence"/>
</dbReference>
<dbReference type="InterPro" id="IPR003439">
    <property type="entry name" value="ABC_transporter-like_ATP-bd"/>
</dbReference>
<name>A0A2S7MV82_9BACI</name>
<dbReference type="GO" id="GO:0005524">
    <property type="term" value="F:ATP binding"/>
    <property type="evidence" value="ECO:0007669"/>
    <property type="project" value="UniProtKB-KW"/>
</dbReference>
<keyword evidence="6 12" id="KW-0067">ATP-binding</keyword>
<dbReference type="CDD" id="cd18541">
    <property type="entry name" value="ABC_6TM_TmrB_like"/>
    <property type="match status" value="1"/>
</dbReference>
<evidence type="ECO:0000259" key="10">
    <source>
        <dbReference type="PROSITE" id="PS50893"/>
    </source>
</evidence>
<evidence type="ECO:0000256" key="6">
    <source>
        <dbReference type="ARBA" id="ARBA00022840"/>
    </source>
</evidence>
<dbReference type="GO" id="GO:0016887">
    <property type="term" value="F:ATP hydrolysis activity"/>
    <property type="evidence" value="ECO:0007669"/>
    <property type="project" value="InterPro"/>
</dbReference>
<evidence type="ECO:0000256" key="3">
    <source>
        <dbReference type="ARBA" id="ARBA00022475"/>
    </source>
</evidence>
<dbReference type="PROSITE" id="PS50929">
    <property type="entry name" value="ABC_TM1F"/>
    <property type="match status" value="1"/>
</dbReference>
<evidence type="ECO:0000256" key="4">
    <source>
        <dbReference type="ARBA" id="ARBA00022692"/>
    </source>
</evidence>
<dbReference type="InterPro" id="IPR039421">
    <property type="entry name" value="Type_1_exporter"/>
</dbReference>
<keyword evidence="5" id="KW-0547">Nucleotide-binding</keyword>
<feature type="transmembrane region" description="Helical" evidence="9">
    <location>
        <begin position="135"/>
        <end position="155"/>
    </location>
</feature>
<dbReference type="Gene3D" id="3.40.50.300">
    <property type="entry name" value="P-loop containing nucleotide triphosphate hydrolases"/>
    <property type="match status" value="1"/>
</dbReference>
<dbReference type="Pfam" id="PF00664">
    <property type="entry name" value="ABC_membrane"/>
    <property type="match status" value="1"/>
</dbReference>
<dbReference type="Gene3D" id="1.20.1560.10">
    <property type="entry name" value="ABC transporter type 1, transmembrane domain"/>
    <property type="match status" value="1"/>
</dbReference>
<dbReference type="SUPFAM" id="SSF52540">
    <property type="entry name" value="P-loop containing nucleoside triphosphate hydrolases"/>
    <property type="match status" value="1"/>
</dbReference>
<feature type="transmembrane region" description="Helical" evidence="9">
    <location>
        <begin position="247"/>
        <end position="267"/>
    </location>
</feature>
<dbReference type="GO" id="GO:0015421">
    <property type="term" value="F:ABC-type oligopeptide transporter activity"/>
    <property type="evidence" value="ECO:0007669"/>
    <property type="project" value="TreeGrafter"/>
</dbReference>
<keyword evidence="4 9" id="KW-0812">Transmembrane</keyword>
<evidence type="ECO:0000256" key="8">
    <source>
        <dbReference type="ARBA" id="ARBA00023136"/>
    </source>
</evidence>
<dbReference type="Pfam" id="PF00005">
    <property type="entry name" value="ABC_tran"/>
    <property type="match status" value="1"/>
</dbReference>
<protein>
    <submittedName>
        <fullName evidence="12">Multidrug ABC transporter permease/ATP-binding protein</fullName>
    </submittedName>
</protein>
<sequence length="584" mass="64749">MEIFRKLGWFFKQEKKSYIIGIILLLFVSVLQLVPPYVIGVVVDLINEEAVTGKALFAWIGLLVIAAILAYVFRYLWRIKIYGSAVKLARQLRSRLYEHFTNMPTSFYQRKRTGDLMAHATNDLSAVQQTAGNGVLTLVDSLSTGGFVIIAMSFIDWRLTLLSLLPMPFIAISTSYYGKLIHVRFKDAQAAFSDLNDKTQESVTGIKVIKTFGQEKEDVESFRASSGDVVNKNIAVARIDALYDPTIGLMAGLSYFLTIAAGAKFVLDGSLTIGQLVAFSTYLGLLIWPMLAFGWLFNIVQRGNASYDRIMALLKEEPEIIDEDHAIKERASGDIEYELISFSYPNEEAPALRDIHMTIHKGETLGIVGRTGSGKTTLLKLLIREFTEMNGDIRIGGHSIGDYALASLREAIGYVPQDHFLFSATVGENIAFATPEASQGDIERAAYLANIHDDILGFTDGYATIVGERGVSLSGGQKQRLSIARALIMDPEILILDDSLSAVDAKTEEIILQNLRTVRAMKTTIITAHRLSAVQHANLIIVMEGGKIIQSGTHEELMKEHGWYRDMYNQQQLEELVEQGGSSK</sequence>
<feature type="domain" description="ABC transporter" evidence="10">
    <location>
        <begin position="335"/>
        <end position="570"/>
    </location>
</feature>
<proteinExistence type="predicted"/>
<dbReference type="AlphaFoldDB" id="A0A2S7MV82"/>
<dbReference type="PROSITE" id="PS00211">
    <property type="entry name" value="ABC_TRANSPORTER_1"/>
    <property type="match status" value="1"/>
</dbReference>
<keyword evidence="2" id="KW-0813">Transport</keyword>
<dbReference type="InterPro" id="IPR017871">
    <property type="entry name" value="ABC_transporter-like_CS"/>
</dbReference>
<gene>
    <name evidence="12" type="ORF">CYL18_18450</name>
</gene>
<feature type="transmembrane region" description="Helical" evidence="9">
    <location>
        <begin position="279"/>
        <end position="300"/>
    </location>
</feature>
<dbReference type="SUPFAM" id="SSF90123">
    <property type="entry name" value="ABC transporter transmembrane region"/>
    <property type="match status" value="1"/>
</dbReference>
<feature type="domain" description="ABC transmembrane type-1" evidence="11">
    <location>
        <begin position="19"/>
        <end position="302"/>
    </location>
</feature>
<dbReference type="OrthoDB" id="9770415at2"/>
<evidence type="ECO:0000256" key="7">
    <source>
        <dbReference type="ARBA" id="ARBA00022989"/>
    </source>
</evidence>
<evidence type="ECO:0000259" key="11">
    <source>
        <dbReference type="PROSITE" id="PS50929"/>
    </source>
</evidence>
<evidence type="ECO:0000313" key="13">
    <source>
        <dbReference type="Proteomes" id="UP000239663"/>
    </source>
</evidence>
<feature type="transmembrane region" description="Helical" evidence="9">
    <location>
        <begin position="20"/>
        <end position="43"/>
    </location>
</feature>
<dbReference type="InterPro" id="IPR003593">
    <property type="entry name" value="AAA+_ATPase"/>
</dbReference>
<reference evidence="12 13" key="1">
    <citation type="submission" date="2017-12" db="EMBL/GenBank/DDBJ databases">
        <title>Taxonomic description and draft genome of Pradoshia cofamensis Gen. nov., sp. nov., a thermotolerant bacillale isolated from anterior gut of earthworm Eisenia fetida.</title>
        <authorList>
            <person name="Saha T."/>
            <person name="Chakraborty R."/>
        </authorList>
    </citation>
    <scope>NUCLEOTIDE SEQUENCE [LARGE SCALE GENOMIC DNA]</scope>
    <source>
        <strain evidence="12 13">EAG3</strain>
    </source>
</reference>
<feature type="transmembrane region" description="Helical" evidence="9">
    <location>
        <begin position="161"/>
        <end position="178"/>
    </location>
</feature>
<keyword evidence="7 9" id="KW-1133">Transmembrane helix</keyword>
<organism evidence="12 13">
    <name type="scientific">Pradoshia eiseniae</name>
    <dbReference type="NCBI Taxonomy" id="2064768"/>
    <lineage>
        <taxon>Bacteria</taxon>
        <taxon>Bacillati</taxon>
        <taxon>Bacillota</taxon>
        <taxon>Bacilli</taxon>
        <taxon>Bacillales</taxon>
        <taxon>Bacillaceae</taxon>
        <taxon>Pradoshia</taxon>
    </lineage>
</organism>
<dbReference type="EMBL" id="PKOZ01000026">
    <property type="protein sequence ID" value="PQD93711.1"/>
    <property type="molecule type" value="Genomic_DNA"/>
</dbReference>
<keyword evidence="3" id="KW-1003">Cell membrane</keyword>
<comment type="caution">
    <text evidence="12">The sequence shown here is derived from an EMBL/GenBank/DDBJ whole genome shotgun (WGS) entry which is preliminary data.</text>
</comment>
<keyword evidence="8 9" id="KW-0472">Membrane</keyword>
<comment type="subcellular location">
    <subcellularLocation>
        <location evidence="1">Cell membrane</location>
        <topology evidence="1">Multi-pass membrane protein</topology>
    </subcellularLocation>
</comment>
<dbReference type="PROSITE" id="PS50893">
    <property type="entry name" value="ABC_TRANSPORTER_2"/>
    <property type="match status" value="1"/>
</dbReference>
<dbReference type="PANTHER" id="PTHR43394:SF1">
    <property type="entry name" value="ATP-BINDING CASSETTE SUB-FAMILY B MEMBER 10, MITOCHONDRIAL"/>
    <property type="match status" value="1"/>
</dbReference>
<dbReference type="InterPro" id="IPR027417">
    <property type="entry name" value="P-loop_NTPase"/>
</dbReference>
<accession>A0A2S7MV82</accession>